<dbReference type="PANTHER" id="PTHR47151:SF2">
    <property type="entry name" value="AMINO ACID BINDING PROTEIN"/>
    <property type="match status" value="1"/>
</dbReference>
<evidence type="ECO:0000259" key="3">
    <source>
        <dbReference type="Pfam" id="PF13458"/>
    </source>
</evidence>
<evidence type="ECO:0000256" key="2">
    <source>
        <dbReference type="ARBA" id="ARBA00022729"/>
    </source>
</evidence>
<dbReference type="Pfam" id="PF13458">
    <property type="entry name" value="Peripla_BP_6"/>
    <property type="match status" value="1"/>
</dbReference>
<dbReference type="InterPro" id="IPR028081">
    <property type="entry name" value="Leu-bd"/>
</dbReference>
<dbReference type="SUPFAM" id="SSF53822">
    <property type="entry name" value="Periplasmic binding protein-like I"/>
    <property type="match status" value="1"/>
</dbReference>
<dbReference type="PANTHER" id="PTHR47151">
    <property type="entry name" value="LEU/ILE/VAL-BINDING ABC TRANSPORTER SUBUNIT"/>
    <property type="match status" value="1"/>
</dbReference>
<dbReference type="Proteomes" id="UP000503447">
    <property type="component" value="Chromosome"/>
</dbReference>
<dbReference type="RefSeq" id="WP_171469520.1">
    <property type="nucleotide sequence ID" value="NZ_CP053452.2"/>
</dbReference>
<keyword evidence="2" id="KW-0732">Signal</keyword>
<feature type="domain" description="Leucine-binding protein" evidence="3">
    <location>
        <begin position="32"/>
        <end position="399"/>
    </location>
</feature>
<name>A0A6M5YH00_9BACT</name>
<dbReference type="Gene3D" id="3.40.50.2300">
    <property type="match status" value="2"/>
</dbReference>
<dbReference type="InterPro" id="IPR028082">
    <property type="entry name" value="Peripla_BP_I"/>
</dbReference>
<proteinExistence type="inferred from homology"/>
<dbReference type="PROSITE" id="PS51257">
    <property type="entry name" value="PROKAR_LIPOPROTEIN"/>
    <property type="match status" value="1"/>
</dbReference>
<protein>
    <submittedName>
        <fullName evidence="4">Branched-chain amino acid ABC transporter, substrate-binding protein LivJ</fullName>
    </submittedName>
</protein>
<evidence type="ECO:0000313" key="5">
    <source>
        <dbReference type="Proteomes" id="UP000503447"/>
    </source>
</evidence>
<accession>A0A6M5YH00</accession>
<comment type="similarity">
    <text evidence="1">Belongs to the leucine-binding protein family.</text>
</comment>
<reference evidence="5" key="1">
    <citation type="submission" date="2020-05" db="EMBL/GenBank/DDBJ databases">
        <title>Frigoriglobus tundricola gen. nov., sp. nov., a psychrotolerant cellulolytic planctomycete of the family Gemmataceae with two divergent copies of 16S rRNA gene.</title>
        <authorList>
            <person name="Kulichevskaya I.S."/>
            <person name="Ivanova A.A."/>
            <person name="Naumoff D.G."/>
            <person name="Beletsky A.V."/>
            <person name="Rijpstra W.I.C."/>
            <person name="Sinninghe Damste J.S."/>
            <person name="Mardanov A.V."/>
            <person name="Ravin N.V."/>
            <person name="Dedysh S.N."/>
        </authorList>
    </citation>
    <scope>NUCLEOTIDE SEQUENCE [LARGE SCALE GENOMIC DNA]</scope>
    <source>
        <strain evidence="5">PL17</strain>
    </source>
</reference>
<sequence length="407" mass="43662">MDRRKFLGVAGLTAAGAGVFLAGGCGGNSNTLKIVSSLPRTGSAQGQTDTIVNGIRLAMDEYNNELFGHKLVHQDMDDATAAQGQWDAGKEADNAREAISDKNVMVFIGPYNSGAAKQSMPILSEAGLLQISPAATWPGLTKVVPGDEKSGEPGIYRKSDKLTFCRVCPTDNVQGPKTAEFVARVLNAKTVFVLDDKELYGSGIAKLFMEACRTKEIGIKILGHEQLVKQNNYKATLQKIAQLKPDAIYFGGTSQSGGPQIAIDMKGENLTCPLIVPDGCYEKAFIEGAGADLFKDVTCYATIGGKDPSLLTTGAGAEFVKKYKEKFNKDPEAYAVYGYEAAKVFLEAAKAVGRKDREAIRDAVIKTKDFDKGALGKWSFDADGDTTLQELTISKIENGKFKPVKSL</sequence>
<dbReference type="AlphaFoldDB" id="A0A6M5YH00"/>
<evidence type="ECO:0000256" key="1">
    <source>
        <dbReference type="ARBA" id="ARBA00010062"/>
    </source>
</evidence>
<gene>
    <name evidence="4" type="ORF">FTUN_0813</name>
</gene>
<dbReference type="KEGG" id="ftj:FTUN_0813"/>
<dbReference type="CDD" id="cd06342">
    <property type="entry name" value="PBP1_ABC_LIVBP-like"/>
    <property type="match status" value="1"/>
</dbReference>
<keyword evidence="5" id="KW-1185">Reference proteome</keyword>
<organism evidence="4 5">
    <name type="scientific">Frigoriglobus tundricola</name>
    <dbReference type="NCBI Taxonomy" id="2774151"/>
    <lineage>
        <taxon>Bacteria</taxon>
        <taxon>Pseudomonadati</taxon>
        <taxon>Planctomycetota</taxon>
        <taxon>Planctomycetia</taxon>
        <taxon>Gemmatales</taxon>
        <taxon>Gemmataceae</taxon>
        <taxon>Frigoriglobus</taxon>
    </lineage>
</organism>
<evidence type="ECO:0000313" key="4">
    <source>
        <dbReference type="EMBL" id="QJW93307.1"/>
    </source>
</evidence>
<dbReference type="EMBL" id="CP053452">
    <property type="protein sequence ID" value="QJW93307.1"/>
    <property type="molecule type" value="Genomic_DNA"/>
</dbReference>